<gene>
    <name evidence="4" type="ORF">SAMN06296020_10876</name>
</gene>
<evidence type="ECO:0000259" key="3">
    <source>
        <dbReference type="PROSITE" id="PS50994"/>
    </source>
</evidence>
<dbReference type="AlphaFoldDB" id="A0AA45WWQ6"/>
<evidence type="ECO:0000256" key="1">
    <source>
        <dbReference type="ARBA" id="ARBA00009277"/>
    </source>
</evidence>
<dbReference type="InterPro" id="IPR054353">
    <property type="entry name" value="IstA-like_C"/>
</dbReference>
<dbReference type="PANTHER" id="PTHR35004:SF8">
    <property type="entry name" value="TRANSPOSASE RV3428C-RELATED"/>
    <property type="match status" value="1"/>
</dbReference>
<dbReference type="PANTHER" id="PTHR35004">
    <property type="entry name" value="TRANSPOSASE RV3428C-RELATED"/>
    <property type="match status" value="1"/>
</dbReference>
<dbReference type="Proteomes" id="UP001158066">
    <property type="component" value="Unassembled WGS sequence"/>
</dbReference>
<name>A0AA45WWQ6_9CLOT</name>
<organism evidence="4 5">
    <name type="scientific">Anoxynatronum buryatiense</name>
    <dbReference type="NCBI Taxonomy" id="489973"/>
    <lineage>
        <taxon>Bacteria</taxon>
        <taxon>Bacillati</taxon>
        <taxon>Bacillota</taxon>
        <taxon>Clostridia</taxon>
        <taxon>Eubacteriales</taxon>
        <taxon>Clostridiaceae</taxon>
        <taxon>Anoxynatronum</taxon>
    </lineage>
</organism>
<dbReference type="InterPro" id="IPR036397">
    <property type="entry name" value="RNaseH_sf"/>
</dbReference>
<dbReference type="InterPro" id="IPR012337">
    <property type="entry name" value="RNaseH-like_sf"/>
</dbReference>
<sequence>MTKYTEILRLHSQGVSGRGIAASCSCSRNTVSNVLERAKHHEIHWPFEKDLTDQDLEDLLFPEKKLKSSRKIPDSEYIHKELAKSGVTLSLLWNEYCEKTRLSGEIPLMYSQFCRYYREYAHKTKATMRIKRKPGELMEVDWAGDPAYLKDYLTGEAIPVPVFVAVLACSQYAYVEACRDMKMESWINAHVNAFNYFGGVARILVPDNLKTGVDNAHRTELKINRTYHELAEHYGTAVIPARVKKPRDKPLAEGTVGIISTWIVASLRHQQFFSLQELNEAIRKKLAEFNEKPFQKKPGSRMSAFHQEEKAHLLPLPTSPYELATWSDELVQVNYHINVDKNHYSVPYEYIRQLVNVRLTSRMVEIFYHHHRIASHRRVRGMEGEWVTLSEHMPENHRQYLTQNSDYFRKWAVDVGPSTAIVVEGLLGNHKVEKQGYRACTSLMKLGDKYSLVRLEQACQRGLSYTPSPSVKSIQTILTTGQDKVPSDKPPKPMSSQGFVRGAAYFGGDDQ</sequence>
<dbReference type="EMBL" id="FXUF01000008">
    <property type="protein sequence ID" value="SMP60228.1"/>
    <property type="molecule type" value="Genomic_DNA"/>
</dbReference>
<feature type="domain" description="Integrase catalytic" evidence="3">
    <location>
        <begin position="130"/>
        <end position="310"/>
    </location>
</feature>
<dbReference type="Gene3D" id="3.30.420.10">
    <property type="entry name" value="Ribonuclease H-like superfamily/Ribonuclease H"/>
    <property type="match status" value="1"/>
</dbReference>
<dbReference type="NCBIfam" id="NF033546">
    <property type="entry name" value="transpos_IS21"/>
    <property type="match status" value="1"/>
</dbReference>
<dbReference type="SUPFAM" id="SSF53098">
    <property type="entry name" value="Ribonuclease H-like"/>
    <property type="match status" value="1"/>
</dbReference>
<proteinExistence type="inferred from homology"/>
<accession>A0AA45WWQ6</accession>
<dbReference type="InterPro" id="IPR001584">
    <property type="entry name" value="Integrase_cat-core"/>
</dbReference>
<evidence type="ECO:0000313" key="5">
    <source>
        <dbReference type="Proteomes" id="UP001158066"/>
    </source>
</evidence>
<dbReference type="PROSITE" id="PS50994">
    <property type="entry name" value="INTEGRASE"/>
    <property type="match status" value="1"/>
</dbReference>
<evidence type="ECO:0000256" key="2">
    <source>
        <dbReference type="SAM" id="MobiDB-lite"/>
    </source>
</evidence>
<dbReference type="Pfam" id="PF22483">
    <property type="entry name" value="Mu-transpos_C_2"/>
    <property type="match status" value="1"/>
</dbReference>
<evidence type="ECO:0000313" key="4">
    <source>
        <dbReference type="EMBL" id="SMP60228.1"/>
    </source>
</evidence>
<dbReference type="RefSeq" id="WP_283409564.1">
    <property type="nucleotide sequence ID" value="NZ_FXUF01000008.1"/>
</dbReference>
<protein>
    <submittedName>
        <fullName evidence="4">Transposase</fullName>
    </submittedName>
</protein>
<reference evidence="4" key="1">
    <citation type="submission" date="2017-05" db="EMBL/GenBank/DDBJ databases">
        <authorList>
            <person name="Varghese N."/>
            <person name="Submissions S."/>
        </authorList>
    </citation>
    <scope>NUCLEOTIDE SEQUENCE</scope>
    <source>
        <strain evidence="4">Su22</strain>
    </source>
</reference>
<feature type="region of interest" description="Disordered" evidence="2">
    <location>
        <begin position="480"/>
        <end position="511"/>
    </location>
</feature>
<comment type="caution">
    <text evidence="4">The sequence shown here is derived from an EMBL/GenBank/DDBJ whole genome shotgun (WGS) entry which is preliminary data.</text>
</comment>
<comment type="similarity">
    <text evidence="1">Belongs to the transposase IS21/IS408/IS1162 family.</text>
</comment>
<dbReference type="GO" id="GO:0003676">
    <property type="term" value="F:nucleic acid binding"/>
    <property type="evidence" value="ECO:0007669"/>
    <property type="project" value="InterPro"/>
</dbReference>
<dbReference type="GO" id="GO:0015074">
    <property type="term" value="P:DNA integration"/>
    <property type="evidence" value="ECO:0007669"/>
    <property type="project" value="InterPro"/>
</dbReference>
<keyword evidence="5" id="KW-1185">Reference proteome</keyword>
<dbReference type="Pfam" id="PF00665">
    <property type="entry name" value="rve"/>
    <property type="match status" value="1"/>
</dbReference>